<keyword evidence="4 10" id="KW-0812">Transmembrane</keyword>
<evidence type="ECO:0000259" key="11">
    <source>
        <dbReference type="PROSITE" id="PS50893"/>
    </source>
</evidence>
<dbReference type="InterPro" id="IPR017871">
    <property type="entry name" value="ABC_transporter-like_CS"/>
</dbReference>
<dbReference type="InterPro" id="IPR027417">
    <property type="entry name" value="P-loop_NTPase"/>
</dbReference>
<protein>
    <submittedName>
        <fullName evidence="13">ABC transporter ATP-binding protein</fullName>
    </submittedName>
</protein>
<dbReference type="Gene3D" id="1.20.1560.10">
    <property type="entry name" value="ABC transporter type 1, transmembrane domain"/>
    <property type="match status" value="1"/>
</dbReference>
<organism evidence="13 14">
    <name type="scientific">Mediterraneibacter gnavus</name>
    <name type="common">Ruminococcus gnavus</name>
    <dbReference type="NCBI Taxonomy" id="33038"/>
    <lineage>
        <taxon>Bacteria</taxon>
        <taxon>Bacillati</taxon>
        <taxon>Bacillota</taxon>
        <taxon>Clostridia</taxon>
        <taxon>Lachnospirales</taxon>
        <taxon>Lachnospiraceae</taxon>
        <taxon>Mediterraneibacter</taxon>
    </lineage>
</organism>
<dbReference type="SUPFAM" id="SSF52540">
    <property type="entry name" value="P-loop containing nucleoside triphosphate hydrolases"/>
    <property type="match status" value="1"/>
</dbReference>
<dbReference type="Proteomes" id="UP001212160">
    <property type="component" value="Unassembled WGS sequence"/>
</dbReference>
<gene>
    <name evidence="13" type="ORF">PNW85_00105</name>
</gene>
<dbReference type="PROSITE" id="PS50893">
    <property type="entry name" value="ABC_TRANSPORTER_2"/>
    <property type="match status" value="1"/>
</dbReference>
<evidence type="ECO:0000259" key="12">
    <source>
        <dbReference type="PROSITE" id="PS50929"/>
    </source>
</evidence>
<sequence>MVPDTKRRSAIQIMGSLIGLVKPLLHIMLAAIILGTLGYLCAIFLTILAGQVIVHGLLTGAAGMIVPVEKMWLVFTPVKKIITVMIVIAVLRGILHYVEQYCNHFIAFKLLAIIRHKVFASLRKLCPAKLEGRDKGNLISIITTDIELLEVFYAHTISPIAIATLTSIIMVIFIGRYHWLAGLLALAAYLIVGVAIPMWNGKRGSQKGMEFRTNFGELNSFVLDSLRGLDETIQYGQGEKRKEQMSERSKNLAGMQESLSKMEGSQRSFTNMVILLASFGMLALTIWLYAKGEMGFEGILTCTIAMMGSFGPVVALSSLSNNLNQTLASGERVLSLLEETPLVEEIPGDVETSGAESMEHGFTGAEAENVTFAYGEEVILDNYSLKLQPGKITGIHGASGSGKSTLLKLLMRFWDVQDGSVSVDGTDVRKIPTKHLRDMESYVTQETHLFHDSIANNIAIAKPGASREEIMEAAKKASIHDFIMTLPKGYDTEVGELGDTLSGGEKQRIGIARAFLHECPLILLDEPTSNLDSLNEGIILKSLKESAEKKTVVLVSHRVSTMNVADVVYEMENGRIS</sequence>
<feature type="transmembrane region" description="Helical" evidence="10">
    <location>
        <begin position="151"/>
        <end position="173"/>
    </location>
</feature>
<keyword evidence="7 13" id="KW-0067">ATP-binding</keyword>
<name>A0AAW6DEI3_MEDGN</name>
<evidence type="ECO:0000256" key="1">
    <source>
        <dbReference type="ARBA" id="ARBA00004651"/>
    </source>
</evidence>
<evidence type="ECO:0000256" key="10">
    <source>
        <dbReference type="SAM" id="Phobius"/>
    </source>
</evidence>
<evidence type="ECO:0000256" key="7">
    <source>
        <dbReference type="ARBA" id="ARBA00022840"/>
    </source>
</evidence>
<keyword evidence="3" id="KW-1003">Cell membrane</keyword>
<reference evidence="13" key="1">
    <citation type="submission" date="2023-01" db="EMBL/GenBank/DDBJ databases">
        <title>Human gut microbiome strain richness.</title>
        <authorList>
            <person name="Chen-Liaw A."/>
        </authorList>
    </citation>
    <scope>NUCLEOTIDE SEQUENCE</scope>
    <source>
        <strain evidence="13">RTP21484st1_H11_RTP21484_190118</strain>
    </source>
</reference>
<evidence type="ECO:0000256" key="6">
    <source>
        <dbReference type="ARBA" id="ARBA00022807"/>
    </source>
</evidence>
<feature type="transmembrane region" description="Helical" evidence="10">
    <location>
        <begin position="179"/>
        <end position="199"/>
    </location>
</feature>
<dbReference type="GO" id="GO:0015421">
    <property type="term" value="F:ABC-type oligopeptide transporter activity"/>
    <property type="evidence" value="ECO:0007669"/>
    <property type="project" value="TreeGrafter"/>
</dbReference>
<feature type="transmembrane region" description="Helical" evidence="10">
    <location>
        <begin position="81"/>
        <end position="98"/>
    </location>
</feature>
<dbReference type="InterPro" id="IPR039421">
    <property type="entry name" value="Type_1_exporter"/>
</dbReference>
<evidence type="ECO:0000256" key="2">
    <source>
        <dbReference type="ARBA" id="ARBA00022448"/>
    </source>
</evidence>
<dbReference type="PROSITE" id="PS50929">
    <property type="entry name" value="ABC_TM1F"/>
    <property type="match status" value="1"/>
</dbReference>
<dbReference type="GO" id="GO:0008234">
    <property type="term" value="F:cysteine-type peptidase activity"/>
    <property type="evidence" value="ECO:0007669"/>
    <property type="project" value="UniProtKB-KW"/>
</dbReference>
<dbReference type="InterPro" id="IPR003439">
    <property type="entry name" value="ABC_transporter-like_ATP-bd"/>
</dbReference>
<dbReference type="PROSITE" id="PS00211">
    <property type="entry name" value="ABC_TRANSPORTER_1"/>
    <property type="match status" value="1"/>
</dbReference>
<dbReference type="Pfam" id="PF00664">
    <property type="entry name" value="ABC_membrane"/>
    <property type="match status" value="1"/>
</dbReference>
<feature type="transmembrane region" description="Helical" evidence="10">
    <location>
        <begin position="52"/>
        <end position="75"/>
    </location>
</feature>
<dbReference type="GO" id="GO:0005886">
    <property type="term" value="C:plasma membrane"/>
    <property type="evidence" value="ECO:0007669"/>
    <property type="project" value="UniProtKB-SubCell"/>
</dbReference>
<evidence type="ECO:0000256" key="5">
    <source>
        <dbReference type="ARBA" id="ARBA00022741"/>
    </source>
</evidence>
<comment type="subcellular location">
    <subcellularLocation>
        <location evidence="1">Cell membrane</location>
        <topology evidence="1">Multi-pass membrane protein</topology>
    </subcellularLocation>
</comment>
<dbReference type="InterPro" id="IPR036640">
    <property type="entry name" value="ABC1_TM_sf"/>
</dbReference>
<dbReference type="InterPro" id="IPR011527">
    <property type="entry name" value="ABC1_TM_dom"/>
</dbReference>
<feature type="domain" description="ABC transmembrane type-1" evidence="12">
    <location>
        <begin position="29"/>
        <end position="325"/>
    </location>
</feature>
<dbReference type="Gene3D" id="3.40.50.300">
    <property type="entry name" value="P-loop containing nucleotide triphosphate hydrolases"/>
    <property type="match status" value="1"/>
</dbReference>
<keyword evidence="6" id="KW-0788">Thiol protease</keyword>
<evidence type="ECO:0000256" key="3">
    <source>
        <dbReference type="ARBA" id="ARBA00022475"/>
    </source>
</evidence>
<dbReference type="FunFam" id="3.40.50.300:FF:000299">
    <property type="entry name" value="ABC transporter ATP-binding protein/permease"/>
    <property type="match status" value="1"/>
</dbReference>
<dbReference type="GO" id="GO:0016887">
    <property type="term" value="F:ATP hydrolysis activity"/>
    <property type="evidence" value="ECO:0007669"/>
    <property type="project" value="InterPro"/>
</dbReference>
<feature type="transmembrane region" description="Helical" evidence="10">
    <location>
        <begin position="24"/>
        <end position="45"/>
    </location>
</feature>
<proteinExistence type="predicted"/>
<comment type="caution">
    <text evidence="13">The sequence shown here is derived from an EMBL/GenBank/DDBJ whole genome shotgun (WGS) entry which is preliminary data.</text>
</comment>
<dbReference type="PANTHER" id="PTHR43394:SF1">
    <property type="entry name" value="ATP-BINDING CASSETTE SUB-FAMILY B MEMBER 10, MITOCHONDRIAL"/>
    <property type="match status" value="1"/>
</dbReference>
<evidence type="ECO:0000256" key="8">
    <source>
        <dbReference type="ARBA" id="ARBA00022989"/>
    </source>
</evidence>
<dbReference type="SMART" id="SM00382">
    <property type="entry name" value="AAA"/>
    <property type="match status" value="1"/>
</dbReference>
<dbReference type="Pfam" id="PF00005">
    <property type="entry name" value="ABC_tran"/>
    <property type="match status" value="1"/>
</dbReference>
<keyword evidence="6" id="KW-0645">Protease</keyword>
<keyword evidence="6" id="KW-0378">Hydrolase</keyword>
<dbReference type="PANTHER" id="PTHR43394">
    <property type="entry name" value="ATP-DEPENDENT PERMEASE MDL1, MITOCHONDRIAL"/>
    <property type="match status" value="1"/>
</dbReference>
<keyword evidence="5" id="KW-0547">Nucleotide-binding</keyword>
<accession>A0AAW6DEI3</accession>
<evidence type="ECO:0000313" key="13">
    <source>
        <dbReference type="EMBL" id="MDB8685089.1"/>
    </source>
</evidence>
<keyword evidence="2" id="KW-0813">Transport</keyword>
<dbReference type="InterPro" id="IPR003593">
    <property type="entry name" value="AAA+_ATPase"/>
</dbReference>
<dbReference type="AlphaFoldDB" id="A0AAW6DEI3"/>
<evidence type="ECO:0000256" key="9">
    <source>
        <dbReference type="ARBA" id="ARBA00023136"/>
    </source>
</evidence>
<keyword evidence="9 10" id="KW-0472">Membrane</keyword>
<dbReference type="EMBL" id="JAQMLA010000001">
    <property type="protein sequence ID" value="MDB8685089.1"/>
    <property type="molecule type" value="Genomic_DNA"/>
</dbReference>
<dbReference type="GO" id="GO:0005524">
    <property type="term" value="F:ATP binding"/>
    <property type="evidence" value="ECO:0007669"/>
    <property type="project" value="UniProtKB-KW"/>
</dbReference>
<feature type="domain" description="ABC transporter" evidence="11">
    <location>
        <begin position="365"/>
        <end position="577"/>
    </location>
</feature>
<evidence type="ECO:0000313" key="14">
    <source>
        <dbReference type="Proteomes" id="UP001212160"/>
    </source>
</evidence>
<evidence type="ECO:0000256" key="4">
    <source>
        <dbReference type="ARBA" id="ARBA00022692"/>
    </source>
</evidence>
<feature type="transmembrane region" description="Helical" evidence="10">
    <location>
        <begin position="269"/>
        <end position="290"/>
    </location>
</feature>
<keyword evidence="8 10" id="KW-1133">Transmembrane helix</keyword>
<dbReference type="SUPFAM" id="SSF90123">
    <property type="entry name" value="ABC transporter transmembrane region"/>
    <property type="match status" value="1"/>
</dbReference>